<dbReference type="OrthoDB" id="4847668at2"/>
<protein>
    <recommendedName>
        <fullName evidence="3">Proteinase inhibitor I4 serpin</fullName>
    </recommendedName>
</protein>
<organism evidence="1 2">
    <name type="scientific">Mycolicibacterium conceptionense</name>
    <dbReference type="NCBI Taxonomy" id="451644"/>
    <lineage>
        <taxon>Bacteria</taxon>
        <taxon>Bacillati</taxon>
        <taxon>Actinomycetota</taxon>
        <taxon>Actinomycetes</taxon>
        <taxon>Mycobacteriales</taxon>
        <taxon>Mycobacteriaceae</taxon>
        <taxon>Mycolicibacterium</taxon>
    </lineage>
</organism>
<accession>A0A0J8UAK9</accession>
<name>A0A0J8UAK9_9MYCO</name>
<evidence type="ECO:0000313" key="2">
    <source>
        <dbReference type="Proteomes" id="UP000037594"/>
    </source>
</evidence>
<dbReference type="Proteomes" id="UP000037594">
    <property type="component" value="Unassembled WGS sequence"/>
</dbReference>
<dbReference type="PATRIC" id="fig|451644.5.peg.3293"/>
<comment type="caution">
    <text evidence="1">The sequence shown here is derived from an EMBL/GenBank/DDBJ whole genome shotgun (WGS) entry which is preliminary data.</text>
</comment>
<evidence type="ECO:0000313" key="1">
    <source>
        <dbReference type="EMBL" id="KMV17415.1"/>
    </source>
</evidence>
<dbReference type="Gene3D" id="3.30.497.10">
    <property type="entry name" value="Antithrombin, subunit I, domain 2"/>
    <property type="match status" value="1"/>
</dbReference>
<reference evidence="1 2" key="1">
    <citation type="submission" date="2015-06" db="EMBL/GenBank/DDBJ databases">
        <title>Genome sequence of Mycobacterium conceptionense strain MLE.</title>
        <authorList>
            <person name="Greninger A.L."/>
            <person name="Cunningham G."/>
            <person name="Chiu C.Y."/>
            <person name="Miller S."/>
        </authorList>
    </citation>
    <scope>NUCLEOTIDE SEQUENCE [LARGE SCALE GENOMIC DNA]</scope>
    <source>
        <strain evidence="1 2">MLE</strain>
    </source>
</reference>
<sequence length="405" mass="42512">MPGLTTPELVSAYAAGFNRSVLGGHAVASPLGLWLLLALVGPATAGASRGDLEAVLGTTVDDAAVRAGALLRDPHPAVSALAAVWDRKLGPTFDDWVRTLPDVVERGPVPDQAHADAWARARTNGLIDRFPLQLHDLTRLVLASALATDISWAQPLDTRDDLGGPFGEQIRTALTLRDGVQLVVDTDAAGPVAVAAPPSSSALEVLSVIGAPDVAAHDVDTAAHQVAAMLRGDGRAARRVPIAELVDGHAWTVTERRERRVGGPGVHAEWCSVLPAWSAISDHDLADAPGVAPVFATISGFARPEDLPVELDAKQSAVASYTREGFKAAAVTAIGMVAGSVPQFHDVLVKRIEIRFNRPFAVLACADRYDGPAAWRGVPVFSAWVNEPQETVVNEAGPSQPVAVR</sequence>
<dbReference type="InterPro" id="IPR036186">
    <property type="entry name" value="Serpin_sf"/>
</dbReference>
<dbReference type="SUPFAM" id="SSF56574">
    <property type="entry name" value="Serpins"/>
    <property type="match status" value="1"/>
</dbReference>
<gene>
    <name evidence="1" type="ORF">ACT17_15905</name>
</gene>
<dbReference type="InterPro" id="IPR042178">
    <property type="entry name" value="Serpin_sf_1"/>
</dbReference>
<dbReference type="RefSeq" id="WP_019346590.1">
    <property type="nucleotide sequence ID" value="NZ_AGSZ01000417.1"/>
</dbReference>
<evidence type="ECO:0008006" key="3">
    <source>
        <dbReference type="Google" id="ProtNLM"/>
    </source>
</evidence>
<dbReference type="EMBL" id="LFOD01000013">
    <property type="protein sequence ID" value="KMV17415.1"/>
    <property type="molecule type" value="Genomic_DNA"/>
</dbReference>
<dbReference type="AlphaFoldDB" id="A0A0J8UAK9"/>
<proteinExistence type="predicted"/>